<evidence type="ECO:0000313" key="3">
    <source>
        <dbReference type="EMBL" id="RDK85401.1"/>
    </source>
</evidence>
<dbReference type="AlphaFoldDB" id="A0A370QAK6"/>
<reference evidence="3 4" key="1">
    <citation type="submission" date="2018-07" db="EMBL/GenBank/DDBJ databases">
        <title>Genomic Encyclopedia of Type Strains, Phase IV (KMG-IV): sequencing the most valuable type-strain genomes for metagenomic binning, comparative biology and taxonomic classification.</title>
        <authorList>
            <person name="Goeker M."/>
        </authorList>
    </citation>
    <scope>NUCLEOTIDE SEQUENCE [LARGE SCALE GENOMIC DNA]</scope>
    <source>
        <strain evidence="3 4">DSM 101478</strain>
    </source>
</reference>
<proteinExistence type="predicted"/>
<dbReference type="Proteomes" id="UP000255317">
    <property type="component" value="Unassembled WGS sequence"/>
</dbReference>
<accession>A0A370QAK6</accession>
<dbReference type="InterPro" id="IPR029062">
    <property type="entry name" value="Class_I_gatase-like"/>
</dbReference>
<feature type="transmembrane region" description="Helical" evidence="1">
    <location>
        <begin position="56"/>
        <end position="74"/>
    </location>
</feature>
<dbReference type="InterPro" id="IPR024163">
    <property type="entry name" value="Aerotolerance_reg_N"/>
</dbReference>
<dbReference type="NCBIfam" id="TIGR02226">
    <property type="entry name" value="two_anch"/>
    <property type="match status" value="1"/>
</dbReference>
<comment type="caution">
    <text evidence="3">The sequence shown here is derived from an EMBL/GenBank/DDBJ whole genome shotgun (WGS) entry which is preliminary data.</text>
</comment>
<dbReference type="RefSeq" id="WP_115123825.1">
    <property type="nucleotide sequence ID" value="NZ_QRAO01000003.1"/>
</dbReference>
<dbReference type="SUPFAM" id="SSF52317">
    <property type="entry name" value="Class I glutamine amidotransferase-like"/>
    <property type="match status" value="1"/>
</dbReference>
<dbReference type="Pfam" id="PF07584">
    <property type="entry name" value="BatA"/>
    <property type="match status" value="1"/>
</dbReference>
<dbReference type="EMBL" id="QRAO01000003">
    <property type="protein sequence ID" value="RDK85401.1"/>
    <property type="molecule type" value="Genomic_DNA"/>
</dbReference>
<organism evidence="3 4">
    <name type="scientific">Marinirhabdus gelatinilytica</name>
    <dbReference type="NCBI Taxonomy" id="1703343"/>
    <lineage>
        <taxon>Bacteria</taxon>
        <taxon>Pseudomonadati</taxon>
        <taxon>Bacteroidota</taxon>
        <taxon>Flavobacteriia</taxon>
        <taxon>Flavobacteriales</taxon>
        <taxon>Flavobacteriaceae</taxon>
    </lineage>
</organism>
<feature type="domain" description="Aerotolerance regulator N-terminal" evidence="2">
    <location>
        <begin position="1"/>
        <end position="76"/>
    </location>
</feature>
<name>A0A370QAK6_9FLAO</name>
<protein>
    <submittedName>
        <fullName evidence="3">Putative membrane protein (TIGR02226 family)</fullName>
    </submittedName>
</protein>
<evidence type="ECO:0000313" key="4">
    <source>
        <dbReference type="Proteomes" id="UP000255317"/>
    </source>
</evidence>
<dbReference type="OrthoDB" id="9810200at2"/>
<keyword evidence="1" id="KW-1133">Transmembrane helix</keyword>
<gene>
    <name evidence="3" type="ORF">C8D94_103226</name>
</gene>
<keyword evidence="1" id="KW-0472">Membrane</keyword>
<evidence type="ECO:0000256" key="1">
    <source>
        <dbReference type="SAM" id="Phobius"/>
    </source>
</evidence>
<feature type="transmembrane region" description="Helical" evidence="1">
    <location>
        <begin position="617"/>
        <end position="639"/>
    </location>
</feature>
<keyword evidence="4" id="KW-1185">Reference proteome</keyword>
<evidence type="ECO:0000259" key="2">
    <source>
        <dbReference type="Pfam" id="PF07584"/>
    </source>
</evidence>
<keyword evidence="1" id="KW-0812">Transmembrane</keyword>
<dbReference type="PANTHER" id="PTHR37464">
    <property type="entry name" value="BLL2463 PROTEIN"/>
    <property type="match status" value="1"/>
</dbReference>
<dbReference type="PANTHER" id="PTHR37464:SF1">
    <property type="entry name" value="BLL2463 PROTEIN"/>
    <property type="match status" value="1"/>
</dbReference>
<dbReference type="InterPro" id="IPR011933">
    <property type="entry name" value="Double_TM_dom"/>
</dbReference>
<feature type="transmembrane region" description="Helical" evidence="1">
    <location>
        <begin position="6"/>
        <end position="24"/>
    </location>
</feature>
<sequence length="641" mass="71961">MQFKHPELLYALFLLLIPIIIHLFQLRKFQKIDFTNVAFLKKVNIQTRKSSQLKKWLTLVLRLFALACIILAFAQPFTASRTALNTQKETVVYLDNSFSMQAKGPNGPLLQRAIQQLYAQANGTETISWFTNSQTHKDEGLQDFKAKLLDVDHTANQLRPEDVILKSGQLFSKSEGANKRLLWVSDFQGVGAFPEIPEDIKVEAVQLEPVNQNNISIDSVFVASRNSTISKLTVQVSSQGEVPISVPVSLYNGNELIAKAAVDFSERNESFVTFDIDATQTFKGKITIEDPNLTYDNSLFFSINTPKKIKVLSISGANATFLQHIFETTEFNYTAQTDTNTDYNSFTQQNFIILNEITSVPASLRTALADFVDKGGSLFVIPSKNGQLEEYNGLLSSLGAGSFGNYNEQEKKITQIVFAHPLYKDVFEKQVVNFQYPKVNSAYKFAANASSVLKFEDGTPFISQTGNVYTCVAPINSENSNFKNSPLIVPTLYNMAQQSLPLSQLYFTVGQANTFAVPVTLIQDEILTLKDSTSSFVPLQQTKATNVLITTTEEPTSAGVYEIHNKDQYLEDVSYNYGRVESNLQYADALNWDGARTYNSIEGLFDTLLEENSINSFWKWFAIFALLFLILEMLVLKFYKT</sequence>